<dbReference type="InterPro" id="IPR008220">
    <property type="entry name" value="HAT_MetX-like"/>
</dbReference>
<evidence type="ECO:0000256" key="1">
    <source>
        <dbReference type="PIRSR" id="PIRSR000443-1"/>
    </source>
</evidence>
<feature type="domain" description="AB hydrolase-1" evidence="2">
    <location>
        <begin position="52"/>
        <end position="191"/>
    </location>
</feature>
<keyword evidence="4" id="KW-1185">Reference proteome</keyword>
<organism evidence="3 4">
    <name type="scientific">Gryllotalpicola protaetiae</name>
    <dbReference type="NCBI Taxonomy" id="2419771"/>
    <lineage>
        <taxon>Bacteria</taxon>
        <taxon>Bacillati</taxon>
        <taxon>Actinomycetota</taxon>
        <taxon>Actinomycetes</taxon>
        <taxon>Micrococcales</taxon>
        <taxon>Microbacteriaceae</taxon>
        <taxon>Gryllotalpicola</taxon>
    </lineage>
</organism>
<dbReference type="Gene3D" id="3.40.50.1820">
    <property type="entry name" value="alpha/beta hydrolase"/>
    <property type="match status" value="1"/>
</dbReference>
<reference evidence="3 4" key="1">
    <citation type="submission" date="2018-09" db="EMBL/GenBank/DDBJ databases">
        <title>Genome sequencing of strain 2DFW10M-5.</title>
        <authorList>
            <person name="Heo J."/>
            <person name="Kim S.-J."/>
            <person name="Kwon S.-W."/>
        </authorList>
    </citation>
    <scope>NUCLEOTIDE SEQUENCE [LARGE SCALE GENOMIC DNA]</scope>
    <source>
        <strain evidence="3 4">2DFW10M-5</strain>
    </source>
</reference>
<dbReference type="InterPro" id="IPR000073">
    <property type="entry name" value="AB_hydrolase_1"/>
</dbReference>
<dbReference type="PANTHER" id="PTHR32268">
    <property type="entry name" value="HOMOSERINE O-ACETYLTRANSFERASE"/>
    <property type="match status" value="1"/>
</dbReference>
<sequence>MVVENPYYTEAVHGPFQLAGIGDLELESGVTLSNVELAYQTVGELNPAKDNVVLIPTWFSGTHGVMRDAYVGAGRALDPEKYFIVLVNQIGSGLGTSPHNRAGAFPLVSIGDDVVAQERLLRDNLGVERIALVFGASMGAMQAYEWAVRYPERVERLGVIAGTARVLPRQIIWTQVMTDALTSDVTYANGDYVGADAVKEGLSRLSWLFGLQLVGREVWLKEHWRGFGFDSFQGFLSGFLGASLAPMDANDLISQASKWSRADVSRHTDGDLAAALGRVSAATTVMAIRSDMMFPPVEVEPQGALVPGSRFLEIDDDFGHASLFGLTPSCNAQIDAALGELLERDRGAAQP</sequence>
<feature type="active site" evidence="1">
    <location>
        <position position="320"/>
    </location>
</feature>
<dbReference type="Proteomes" id="UP000275069">
    <property type="component" value="Chromosome"/>
</dbReference>
<name>A0A387BSL9_9MICO</name>
<dbReference type="PIRSF" id="PIRSF000443">
    <property type="entry name" value="Homoser_Ac_trans"/>
    <property type="match status" value="1"/>
</dbReference>
<feature type="active site" description="Nucleophile" evidence="1">
    <location>
        <position position="137"/>
    </location>
</feature>
<dbReference type="RefSeq" id="WP_120789469.1">
    <property type="nucleotide sequence ID" value="NZ_CP032624.1"/>
</dbReference>
<dbReference type="GO" id="GO:0016747">
    <property type="term" value="F:acyltransferase activity, transferring groups other than amino-acyl groups"/>
    <property type="evidence" value="ECO:0007669"/>
    <property type="project" value="InterPro"/>
</dbReference>
<dbReference type="Pfam" id="PF00561">
    <property type="entry name" value="Abhydrolase_1"/>
    <property type="match status" value="1"/>
</dbReference>
<dbReference type="GO" id="GO:0016787">
    <property type="term" value="F:hydrolase activity"/>
    <property type="evidence" value="ECO:0007669"/>
    <property type="project" value="UniProtKB-KW"/>
</dbReference>
<proteinExistence type="predicted"/>
<dbReference type="OrthoDB" id="9800754at2"/>
<dbReference type="EMBL" id="CP032624">
    <property type="protein sequence ID" value="AYG03937.1"/>
    <property type="molecule type" value="Genomic_DNA"/>
</dbReference>
<dbReference type="KEGG" id="gry:D7I44_10580"/>
<keyword evidence="3" id="KW-0378">Hydrolase</keyword>
<dbReference type="PANTHER" id="PTHR32268:SF15">
    <property type="entry name" value="HOMOSERINE ACETYLTRANSFERASE FAMILY PROTEIN (AFU_ORTHOLOGUE AFUA_1G15350)"/>
    <property type="match status" value="1"/>
</dbReference>
<dbReference type="NCBIfam" id="NF005757">
    <property type="entry name" value="PRK07581.1"/>
    <property type="match status" value="1"/>
</dbReference>
<accession>A0A387BSL9</accession>
<evidence type="ECO:0000313" key="3">
    <source>
        <dbReference type="EMBL" id="AYG03937.1"/>
    </source>
</evidence>
<dbReference type="SUPFAM" id="SSF53474">
    <property type="entry name" value="alpha/beta-Hydrolases"/>
    <property type="match status" value="1"/>
</dbReference>
<protein>
    <submittedName>
        <fullName evidence="3">Alpha/beta fold hydrolase</fullName>
    </submittedName>
</protein>
<gene>
    <name evidence="3" type="ORF">D7I44_10580</name>
</gene>
<dbReference type="AlphaFoldDB" id="A0A387BSL9"/>
<evidence type="ECO:0000313" key="4">
    <source>
        <dbReference type="Proteomes" id="UP000275069"/>
    </source>
</evidence>
<evidence type="ECO:0000259" key="2">
    <source>
        <dbReference type="Pfam" id="PF00561"/>
    </source>
</evidence>
<feature type="active site" evidence="1">
    <location>
        <position position="291"/>
    </location>
</feature>
<dbReference type="InterPro" id="IPR029058">
    <property type="entry name" value="AB_hydrolase_fold"/>
</dbReference>